<dbReference type="InterPro" id="IPR050425">
    <property type="entry name" value="NAD(P)_dehydrat-like"/>
</dbReference>
<gene>
    <name evidence="4" type="ORF">LY89DRAFT_683281</name>
</gene>
<evidence type="ECO:0000259" key="3">
    <source>
        <dbReference type="Pfam" id="PF01370"/>
    </source>
</evidence>
<dbReference type="OrthoDB" id="2735536at2759"/>
<dbReference type="SUPFAM" id="SSF51735">
    <property type="entry name" value="NAD(P)-binding Rossmann-fold domains"/>
    <property type="match status" value="1"/>
</dbReference>
<dbReference type="Gene3D" id="3.40.50.720">
    <property type="entry name" value="NAD(P)-binding Rossmann-like Domain"/>
    <property type="match status" value="1"/>
</dbReference>
<dbReference type="GeneID" id="28824398"/>
<dbReference type="PANTHER" id="PTHR10366">
    <property type="entry name" value="NAD DEPENDENT EPIMERASE/DEHYDRATASE"/>
    <property type="match status" value="1"/>
</dbReference>
<dbReference type="STRING" id="149040.A0A194XI52"/>
<name>A0A194XI52_MOLSC</name>
<evidence type="ECO:0000313" key="5">
    <source>
        <dbReference type="Proteomes" id="UP000070700"/>
    </source>
</evidence>
<dbReference type="RefSeq" id="XP_018073797.1">
    <property type="nucleotide sequence ID" value="XM_018214672.1"/>
</dbReference>
<evidence type="ECO:0000256" key="2">
    <source>
        <dbReference type="ARBA" id="ARBA00023445"/>
    </source>
</evidence>
<comment type="similarity">
    <text evidence="2">Belongs to the NAD(P)-dependent epimerase/dehydratase family. Dihydroflavonol-4-reductase subfamily.</text>
</comment>
<evidence type="ECO:0000256" key="1">
    <source>
        <dbReference type="ARBA" id="ARBA00023002"/>
    </source>
</evidence>
<keyword evidence="5" id="KW-1185">Reference proteome</keyword>
<dbReference type="GO" id="GO:0016616">
    <property type="term" value="F:oxidoreductase activity, acting on the CH-OH group of donors, NAD or NADP as acceptor"/>
    <property type="evidence" value="ECO:0007669"/>
    <property type="project" value="TreeGrafter"/>
</dbReference>
<dbReference type="InterPro" id="IPR001509">
    <property type="entry name" value="Epimerase_deHydtase"/>
</dbReference>
<proteinExistence type="inferred from homology"/>
<feature type="domain" description="NAD-dependent epimerase/dehydratase" evidence="3">
    <location>
        <begin position="11"/>
        <end position="270"/>
    </location>
</feature>
<dbReference type="PANTHER" id="PTHR10366:SF564">
    <property type="entry name" value="STEROL-4-ALPHA-CARBOXYLATE 3-DEHYDROGENASE, DECARBOXYLATING"/>
    <property type="match status" value="1"/>
</dbReference>
<reference evidence="4 5" key="1">
    <citation type="submission" date="2015-10" db="EMBL/GenBank/DDBJ databases">
        <title>Full genome of DAOMC 229536 Phialocephala scopiformis, a fungal endophyte of spruce producing the potent anti-insectan compound rugulosin.</title>
        <authorList>
            <consortium name="DOE Joint Genome Institute"/>
            <person name="Walker A.K."/>
            <person name="Frasz S.L."/>
            <person name="Seifert K.A."/>
            <person name="Miller J.D."/>
            <person name="Mondo S.J."/>
            <person name="Labutti K."/>
            <person name="Lipzen A."/>
            <person name="Dockter R."/>
            <person name="Kennedy M."/>
            <person name="Grigoriev I.V."/>
            <person name="Spatafora J.W."/>
        </authorList>
    </citation>
    <scope>NUCLEOTIDE SEQUENCE [LARGE SCALE GENOMIC DNA]</scope>
    <source>
        <strain evidence="4 5">CBS 120377</strain>
    </source>
</reference>
<dbReference type="InParanoid" id="A0A194XI52"/>
<dbReference type="KEGG" id="psco:LY89DRAFT_683281"/>
<keyword evidence="1" id="KW-0560">Oxidoreductase</keyword>
<dbReference type="InterPro" id="IPR036291">
    <property type="entry name" value="NAD(P)-bd_dom_sf"/>
</dbReference>
<dbReference type="AlphaFoldDB" id="A0A194XI52"/>
<sequence>MTLPTTKNQIVLISGVNGYIASVTAKAFLEAGYSVRGTSRSKSSSEGLLKALPQYAEAGRLQIVEVKDITIDGAFDEAVKGVHAIAHMASPVSFHFTDPDPIIKAALHGTNSILASALKHGSPTLQHVVITSSIAAIISTKEPPYVYTEKDWNDESEAEIARLGKQTPGSHIYRGSKAVAEKAFWKFRDENQPGFTMTSINPAFVYGPPAVLPEGPEKIAETVKPVYDILAGKPLPPPMGGSGAFVDVRDVAALMVLAVEKGKEMNGERYIAAAGIGGMQQIADILNEGYPQRKGKIAVGEPGKGYEPGFGFPKEGSRIDSAKGKGILGREWIGYKECVLDAAKEFERYL</sequence>
<evidence type="ECO:0000313" key="4">
    <source>
        <dbReference type="EMBL" id="KUJ19442.1"/>
    </source>
</evidence>
<dbReference type="Pfam" id="PF01370">
    <property type="entry name" value="Epimerase"/>
    <property type="match status" value="1"/>
</dbReference>
<dbReference type="EMBL" id="KQ947411">
    <property type="protein sequence ID" value="KUJ19442.1"/>
    <property type="molecule type" value="Genomic_DNA"/>
</dbReference>
<protein>
    <submittedName>
        <fullName evidence="4">Putative NAD dependent epimerase/dehydratase</fullName>
    </submittedName>
</protein>
<organism evidence="4 5">
    <name type="scientific">Mollisia scopiformis</name>
    <name type="common">Conifer needle endophyte fungus</name>
    <name type="synonym">Phialocephala scopiformis</name>
    <dbReference type="NCBI Taxonomy" id="149040"/>
    <lineage>
        <taxon>Eukaryota</taxon>
        <taxon>Fungi</taxon>
        <taxon>Dikarya</taxon>
        <taxon>Ascomycota</taxon>
        <taxon>Pezizomycotina</taxon>
        <taxon>Leotiomycetes</taxon>
        <taxon>Helotiales</taxon>
        <taxon>Mollisiaceae</taxon>
        <taxon>Mollisia</taxon>
    </lineage>
</organism>
<accession>A0A194XI52</accession>
<dbReference type="Proteomes" id="UP000070700">
    <property type="component" value="Unassembled WGS sequence"/>
</dbReference>